<evidence type="ECO:0000313" key="2">
    <source>
        <dbReference type="WBParaSite" id="PSU_v2.g8554.t1"/>
    </source>
</evidence>
<reference evidence="2" key="1">
    <citation type="submission" date="2022-11" db="UniProtKB">
        <authorList>
            <consortium name="WormBaseParasite"/>
        </authorList>
    </citation>
    <scope>IDENTIFICATION</scope>
</reference>
<organism evidence="1 2">
    <name type="scientific">Panagrolaimus superbus</name>
    <dbReference type="NCBI Taxonomy" id="310955"/>
    <lineage>
        <taxon>Eukaryota</taxon>
        <taxon>Metazoa</taxon>
        <taxon>Ecdysozoa</taxon>
        <taxon>Nematoda</taxon>
        <taxon>Chromadorea</taxon>
        <taxon>Rhabditida</taxon>
        <taxon>Tylenchina</taxon>
        <taxon>Panagrolaimomorpha</taxon>
        <taxon>Panagrolaimoidea</taxon>
        <taxon>Panagrolaimidae</taxon>
        <taxon>Panagrolaimus</taxon>
    </lineage>
</organism>
<evidence type="ECO:0000313" key="1">
    <source>
        <dbReference type="Proteomes" id="UP000887577"/>
    </source>
</evidence>
<keyword evidence="1" id="KW-1185">Reference proteome</keyword>
<proteinExistence type="predicted"/>
<dbReference type="AlphaFoldDB" id="A0A914Z895"/>
<name>A0A914Z895_9BILA</name>
<dbReference type="WBParaSite" id="PSU_v2.g8554.t1">
    <property type="protein sequence ID" value="PSU_v2.g8554.t1"/>
    <property type="gene ID" value="PSU_v2.g8554"/>
</dbReference>
<sequence length="186" mass="22355">MAFKESLRDLVCDYLRTDNLTKLKPREKKYVDAERGLIERREEIKALYDSNQMPSMQDLIKYCVRQAYSSVPDFEDVEQDPRFLIQPAEPVIPPIIPQIQPVAPVIPPMFNQQYRFVPPNLNPFFRLPFQMPMPFFQNQQVVPQQLQQRQYFNNSLPPNLLQYQQQFYPNYQFNPDFQLFHQQQHQ</sequence>
<protein>
    <submittedName>
        <fullName evidence="2">Uncharacterized protein</fullName>
    </submittedName>
</protein>
<dbReference type="Proteomes" id="UP000887577">
    <property type="component" value="Unplaced"/>
</dbReference>
<accession>A0A914Z895</accession>